<protein>
    <submittedName>
        <fullName evidence="4">Zn2/Cys6 DNA-binding protein</fullName>
    </submittedName>
</protein>
<evidence type="ECO:0000313" key="5">
    <source>
        <dbReference type="Proteomes" id="UP000016922"/>
    </source>
</evidence>
<dbReference type="GO" id="GO:0003677">
    <property type="term" value="F:DNA binding"/>
    <property type="evidence" value="ECO:0007669"/>
    <property type="project" value="UniProtKB-KW"/>
</dbReference>
<feature type="region of interest" description="Disordered" evidence="2">
    <location>
        <begin position="1"/>
        <end position="40"/>
    </location>
</feature>
<dbReference type="GO" id="GO:0008270">
    <property type="term" value="F:zinc ion binding"/>
    <property type="evidence" value="ECO:0007669"/>
    <property type="project" value="InterPro"/>
</dbReference>
<dbReference type="Gene3D" id="4.10.240.10">
    <property type="entry name" value="Zn(2)-C6 fungal-type DNA-binding domain"/>
    <property type="match status" value="1"/>
</dbReference>
<dbReference type="InterPro" id="IPR001138">
    <property type="entry name" value="Zn2Cys6_DnaBD"/>
</dbReference>
<dbReference type="PROSITE" id="PS50048">
    <property type="entry name" value="ZN2_CY6_FUNGAL_2"/>
    <property type="match status" value="1"/>
</dbReference>
<proteinExistence type="predicted"/>
<feature type="domain" description="Zn(2)-C6 fungal-type" evidence="3">
    <location>
        <begin position="44"/>
        <end position="74"/>
    </location>
</feature>
<dbReference type="GeneID" id="19468232"/>
<dbReference type="Proteomes" id="UP000016922">
    <property type="component" value="Unassembled WGS sequence"/>
</dbReference>
<dbReference type="SMART" id="SM00066">
    <property type="entry name" value="GAL4"/>
    <property type="match status" value="1"/>
</dbReference>
<keyword evidence="1" id="KW-0539">Nucleus</keyword>
<feature type="compositionally biased region" description="Polar residues" evidence="2">
    <location>
        <begin position="1"/>
        <end position="20"/>
    </location>
</feature>
<evidence type="ECO:0000256" key="2">
    <source>
        <dbReference type="SAM" id="MobiDB-lite"/>
    </source>
</evidence>
<reference evidence="4 5" key="1">
    <citation type="journal article" date="2013" name="BMC Genomics">
        <title>Genomics-driven discovery of the pneumocandin biosynthetic gene cluster in the fungus Glarea lozoyensis.</title>
        <authorList>
            <person name="Chen L."/>
            <person name="Yue Q."/>
            <person name="Zhang X."/>
            <person name="Xiang M."/>
            <person name="Wang C."/>
            <person name="Li S."/>
            <person name="Che Y."/>
            <person name="Ortiz-Lopez F.J."/>
            <person name="Bills G.F."/>
            <person name="Liu X."/>
            <person name="An Z."/>
        </authorList>
    </citation>
    <scope>NUCLEOTIDE SEQUENCE [LARGE SCALE GENOMIC DNA]</scope>
    <source>
        <strain evidence="5">ATCC 20868 / MF5171</strain>
    </source>
</reference>
<dbReference type="Pfam" id="PF00172">
    <property type="entry name" value="Zn_clus"/>
    <property type="match status" value="1"/>
</dbReference>
<dbReference type="KEGG" id="glz:GLAREA_09184"/>
<name>S3DYK1_GLAL2</name>
<dbReference type="SUPFAM" id="SSF57701">
    <property type="entry name" value="Zn2/Cys6 DNA-binding domain"/>
    <property type="match status" value="1"/>
</dbReference>
<evidence type="ECO:0000256" key="1">
    <source>
        <dbReference type="ARBA" id="ARBA00023242"/>
    </source>
</evidence>
<dbReference type="OrthoDB" id="648861at2759"/>
<accession>S3DYK1</accession>
<evidence type="ECO:0000313" key="4">
    <source>
        <dbReference type="EMBL" id="EPE37021.1"/>
    </source>
</evidence>
<dbReference type="EMBL" id="KE145352">
    <property type="protein sequence ID" value="EPE37021.1"/>
    <property type="molecule type" value="Genomic_DNA"/>
</dbReference>
<keyword evidence="5" id="KW-1185">Reference proteome</keyword>
<dbReference type="InterPro" id="IPR036864">
    <property type="entry name" value="Zn2-C6_fun-type_DNA-bd_sf"/>
</dbReference>
<gene>
    <name evidence="4" type="ORF">GLAREA_09184</name>
</gene>
<dbReference type="RefSeq" id="XP_008076336.1">
    <property type="nucleotide sequence ID" value="XM_008078145.1"/>
</dbReference>
<dbReference type="HOGENOM" id="CLU_2133746_0_0_1"/>
<dbReference type="InterPro" id="IPR053181">
    <property type="entry name" value="EcdB-like_regulator"/>
</dbReference>
<dbReference type="AlphaFoldDB" id="S3DYK1"/>
<dbReference type="PROSITE" id="PS00463">
    <property type="entry name" value="ZN2_CY6_FUNGAL_1"/>
    <property type="match status" value="1"/>
</dbReference>
<dbReference type="PRINTS" id="PR00755">
    <property type="entry name" value="AFLATOXINBRP"/>
</dbReference>
<dbReference type="GO" id="GO:0000981">
    <property type="term" value="F:DNA-binding transcription factor activity, RNA polymerase II-specific"/>
    <property type="evidence" value="ECO:0007669"/>
    <property type="project" value="InterPro"/>
</dbReference>
<keyword evidence="4" id="KW-0238">DNA-binding</keyword>
<dbReference type="CDD" id="cd00067">
    <property type="entry name" value="GAL4"/>
    <property type="match status" value="1"/>
</dbReference>
<dbReference type="PANTHER" id="PTHR47785">
    <property type="entry name" value="ZN(II)2CYS6 TRANSCRIPTION FACTOR (EUROFUNG)-RELATED-RELATED"/>
    <property type="match status" value="1"/>
</dbReference>
<sequence length="113" mass="12532">MENFGSRNSSHSTQDGTTPPTVVKASPTADGREKTEPSPATRVACDACRERKIRCNRHRPVCGRCVKLGITCRYSSRSTSTPSKLDLSRILTTLNKRLRVISEKTPAMHNMMV</sequence>
<evidence type="ECO:0000259" key="3">
    <source>
        <dbReference type="PROSITE" id="PS50048"/>
    </source>
</evidence>
<organism evidence="4 5">
    <name type="scientific">Glarea lozoyensis (strain ATCC 20868 / MF5171)</name>
    <dbReference type="NCBI Taxonomy" id="1116229"/>
    <lineage>
        <taxon>Eukaryota</taxon>
        <taxon>Fungi</taxon>
        <taxon>Dikarya</taxon>
        <taxon>Ascomycota</taxon>
        <taxon>Pezizomycotina</taxon>
        <taxon>Leotiomycetes</taxon>
        <taxon>Helotiales</taxon>
        <taxon>Helotiaceae</taxon>
        <taxon>Glarea</taxon>
    </lineage>
</organism>